<feature type="transmembrane region" description="Helical" evidence="6">
    <location>
        <begin position="273"/>
        <end position="290"/>
    </location>
</feature>
<sequence length="311" mass="32253">MSKTWLPWAALGVVYTVWGSTYLAVRFTVETMPPMLSSGSRFLVAGVVLTAGVLVFAGRSALRMTWAQFGTSALAGLLLPAWGNGLVVIAERHVASGLAALLVACMPIYVVVLRFVLGEKPPRVTILGVALGIGGLAVLLLGGPVEGAHGSAWYGPWLVVVAALGWAVGSVASTRLPVPANPFAMTAVEMLVGGSALLTTGFLTGERARLSDYSATSWGGWLYLVTFGSLLAFSSYVYILGKLPVSTAATYAYVNPVIAVLLGVVFANEVFGAWQWAGGAIVLAAVVLVVRAERSSVSVGSGTIAEPVPSR</sequence>
<feature type="transmembrane region" description="Helical" evidence="6">
    <location>
        <begin position="248"/>
        <end position="267"/>
    </location>
</feature>
<evidence type="ECO:0000313" key="8">
    <source>
        <dbReference type="EMBL" id="PPK67464.1"/>
    </source>
</evidence>
<comment type="similarity">
    <text evidence="2">Belongs to the EamA transporter family.</text>
</comment>
<name>A0A2S6GQF8_9PSEU</name>
<keyword evidence="3 6" id="KW-0812">Transmembrane</keyword>
<accession>A0A2S6GQF8</accession>
<feature type="transmembrane region" description="Helical" evidence="6">
    <location>
        <begin position="183"/>
        <end position="201"/>
    </location>
</feature>
<evidence type="ECO:0000256" key="2">
    <source>
        <dbReference type="ARBA" id="ARBA00007362"/>
    </source>
</evidence>
<evidence type="ECO:0000256" key="1">
    <source>
        <dbReference type="ARBA" id="ARBA00004141"/>
    </source>
</evidence>
<dbReference type="RefSeq" id="WP_104479580.1">
    <property type="nucleotide sequence ID" value="NZ_CP154825.1"/>
</dbReference>
<dbReference type="Gene3D" id="1.10.3730.20">
    <property type="match status" value="1"/>
</dbReference>
<dbReference type="Proteomes" id="UP000239203">
    <property type="component" value="Unassembled WGS sequence"/>
</dbReference>
<dbReference type="Pfam" id="PF00892">
    <property type="entry name" value="EamA"/>
    <property type="match status" value="2"/>
</dbReference>
<feature type="transmembrane region" description="Helical" evidence="6">
    <location>
        <begin position="96"/>
        <end position="117"/>
    </location>
</feature>
<dbReference type="SUPFAM" id="SSF103481">
    <property type="entry name" value="Multidrug resistance efflux transporter EmrE"/>
    <property type="match status" value="2"/>
</dbReference>
<feature type="transmembrane region" description="Helical" evidence="6">
    <location>
        <begin position="43"/>
        <end position="62"/>
    </location>
</feature>
<feature type="domain" description="EamA" evidence="7">
    <location>
        <begin position="15"/>
        <end position="140"/>
    </location>
</feature>
<evidence type="ECO:0000313" key="9">
    <source>
        <dbReference type="Proteomes" id="UP000239203"/>
    </source>
</evidence>
<reference evidence="8 9" key="1">
    <citation type="submission" date="2018-02" db="EMBL/GenBank/DDBJ databases">
        <title>Genomic Encyclopedia of Archaeal and Bacterial Type Strains, Phase II (KMG-II): from individual species to whole genera.</title>
        <authorList>
            <person name="Goeker M."/>
        </authorList>
    </citation>
    <scope>NUCLEOTIDE SEQUENCE [LARGE SCALE GENOMIC DNA]</scope>
    <source>
        <strain evidence="8 9">YU 961-1</strain>
    </source>
</reference>
<evidence type="ECO:0000256" key="5">
    <source>
        <dbReference type="ARBA" id="ARBA00023136"/>
    </source>
</evidence>
<feature type="transmembrane region" description="Helical" evidence="6">
    <location>
        <begin position="151"/>
        <end position="171"/>
    </location>
</feature>
<dbReference type="AlphaFoldDB" id="A0A2S6GQF8"/>
<dbReference type="InterPro" id="IPR050638">
    <property type="entry name" value="AA-Vitamin_Transporters"/>
</dbReference>
<feature type="transmembrane region" description="Helical" evidence="6">
    <location>
        <begin position="124"/>
        <end position="145"/>
    </location>
</feature>
<keyword evidence="9" id="KW-1185">Reference proteome</keyword>
<evidence type="ECO:0000256" key="4">
    <source>
        <dbReference type="ARBA" id="ARBA00022989"/>
    </source>
</evidence>
<comment type="caution">
    <text evidence="8">The sequence shown here is derived from an EMBL/GenBank/DDBJ whole genome shotgun (WGS) entry which is preliminary data.</text>
</comment>
<feature type="transmembrane region" description="Helical" evidence="6">
    <location>
        <begin position="69"/>
        <end position="90"/>
    </location>
</feature>
<keyword evidence="5 6" id="KW-0472">Membrane</keyword>
<comment type="subcellular location">
    <subcellularLocation>
        <location evidence="1">Membrane</location>
        <topology evidence="1">Multi-pass membrane protein</topology>
    </subcellularLocation>
</comment>
<organism evidence="8 9">
    <name type="scientific">Actinokineospora auranticolor</name>
    <dbReference type="NCBI Taxonomy" id="155976"/>
    <lineage>
        <taxon>Bacteria</taxon>
        <taxon>Bacillati</taxon>
        <taxon>Actinomycetota</taxon>
        <taxon>Actinomycetes</taxon>
        <taxon>Pseudonocardiales</taxon>
        <taxon>Pseudonocardiaceae</taxon>
        <taxon>Actinokineospora</taxon>
    </lineage>
</organism>
<keyword evidence="4 6" id="KW-1133">Transmembrane helix</keyword>
<evidence type="ECO:0000256" key="6">
    <source>
        <dbReference type="SAM" id="Phobius"/>
    </source>
</evidence>
<dbReference type="InterPro" id="IPR000620">
    <property type="entry name" value="EamA_dom"/>
</dbReference>
<dbReference type="OrthoDB" id="9812547at2"/>
<dbReference type="PANTHER" id="PTHR32322">
    <property type="entry name" value="INNER MEMBRANE TRANSPORTER"/>
    <property type="match status" value="1"/>
</dbReference>
<dbReference type="EMBL" id="PTIX01000007">
    <property type="protein sequence ID" value="PPK67464.1"/>
    <property type="molecule type" value="Genomic_DNA"/>
</dbReference>
<protein>
    <submittedName>
        <fullName evidence="8">EamA domain-containing membrane protein RarD</fullName>
    </submittedName>
</protein>
<feature type="domain" description="EamA" evidence="7">
    <location>
        <begin position="155"/>
        <end position="290"/>
    </location>
</feature>
<dbReference type="PANTHER" id="PTHR32322:SF2">
    <property type="entry name" value="EAMA DOMAIN-CONTAINING PROTEIN"/>
    <property type="match status" value="1"/>
</dbReference>
<dbReference type="GO" id="GO:0016020">
    <property type="term" value="C:membrane"/>
    <property type="evidence" value="ECO:0007669"/>
    <property type="project" value="UniProtKB-SubCell"/>
</dbReference>
<evidence type="ECO:0000256" key="3">
    <source>
        <dbReference type="ARBA" id="ARBA00022692"/>
    </source>
</evidence>
<evidence type="ECO:0000259" key="7">
    <source>
        <dbReference type="Pfam" id="PF00892"/>
    </source>
</evidence>
<dbReference type="InterPro" id="IPR037185">
    <property type="entry name" value="EmrE-like"/>
</dbReference>
<gene>
    <name evidence="8" type="ORF">CLV40_107128</name>
</gene>
<feature type="transmembrane region" description="Helical" evidence="6">
    <location>
        <begin position="221"/>
        <end position="241"/>
    </location>
</feature>
<proteinExistence type="inferred from homology"/>